<proteinExistence type="predicted"/>
<gene>
    <name evidence="1" type="ORF">Q9L58_002256</name>
</gene>
<evidence type="ECO:0008006" key="3">
    <source>
        <dbReference type="Google" id="ProtNLM"/>
    </source>
</evidence>
<reference evidence="1 2" key="1">
    <citation type="submission" date="2024-02" db="EMBL/GenBank/DDBJ databases">
        <title>Discinaceae phylogenomics.</title>
        <authorList>
            <person name="Dirks A.C."/>
            <person name="James T.Y."/>
        </authorList>
    </citation>
    <scope>NUCLEOTIDE SEQUENCE [LARGE SCALE GENOMIC DNA]</scope>
    <source>
        <strain evidence="1 2">ACD0624</strain>
    </source>
</reference>
<dbReference type="SUPFAM" id="SSF56672">
    <property type="entry name" value="DNA/RNA polymerases"/>
    <property type="match status" value="1"/>
</dbReference>
<name>A0ABR3GS79_9PEZI</name>
<accession>A0ABR3GS79</accession>
<dbReference type="InterPro" id="IPR043502">
    <property type="entry name" value="DNA/RNA_pol_sf"/>
</dbReference>
<keyword evidence="2" id="KW-1185">Reference proteome</keyword>
<comment type="caution">
    <text evidence="1">The sequence shown here is derived from an EMBL/GenBank/DDBJ whole genome shotgun (WGS) entry which is preliminary data.</text>
</comment>
<dbReference type="Proteomes" id="UP001447188">
    <property type="component" value="Unassembled WGS sequence"/>
</dbReference>
<evidence type="ECO:0000313" key="1">
    <source>
        <dbReference type="EMBL" id="KAL0638678.1"/>
    </source>
</evidence>
<evidence type="ECO:0000313" key="2">
    <source>
        <dbReference type="Proteomes" id="UP001447188"/>
    </source>
</evidence>
<organism evidence="1 2">
    <name type="scientific">Discina gigas</name>
    <dbReference type="NCBI Taxonomy" id="1032678"/>
    <lineage>
        <taxon>Eukaryota</taxon>
        <taxon>Fungi</taxon>
        <taxon>Dikarya</taxon>
        <taxon>Ascomycota</taxon>
        <taxon>Pezizomycotina</taxon>
        <taxon>Pezizomycetes</taxon>
        <taxon>Pezizales</taxon>
        <taxon>Discinaceae</taxon>
        <taxon>Discina</taxon>
    </lineage>
</organism>
<dbReference type="EMBL" id="JBBBZM010000019">
    <property type="protein sequence ID" value="KAL0638678.1"/>
    <property type="molecule type" value="Genomic_DNA"/>
</dbReference>
<sequence length="158" mass="17116">MAVPQEEHDRILESVREALTWAGMHLKGSGCAFNVDHVDFLGSRITKGLFTPMESTVQSILNFPAPTTVKEQTLSIGRGIPDGSPTVIGYRVQAKGRMPLIPVAFEEAKTAMAQASALVALDPPRLVYLITDAPKVGWGSIIMTPRELKPPIGNIHQC</sequence>
<protein>
    <recommendedName>
        <fullName evidence="3">Reverse transcriptase/retrotransposon-derived protein RNase H-like domain-containing protein</fullName>
    </recommendedName>
</protein>